<sequence>MQKPPAQYENRRAVMRIACGIDVIVEYDRGAQTKCRTVDLSMSGAQLRFPGSPRKRDEVMDSLIIPGAGIFSISPRWTDGNKAGVRFTGPPEELDLLTSLLRHLEKMRQTRMAD</sequence>
<feature type="domain" description="PilZ" evidence="1">
    <location>
        <begin position="11"/>
        <end position="96"/>
    </location>
</feature>
<dbReference type="AlphaFoldDB" id="A0A327Y6V8"/>
<dbReference type="EMBL" id="QLMG01000018">
    <property type="protein sequence ID" value="RAK16793.1"/>
    <property type="molecule type" value="Genomic_DNA"/>
</dbReference>
<dbReference type="Pfam" id="PF07238">
    <property type="entry name" value="PilZ"/>
    <property type="match status" value="1"/>
</dbReference>
<evidence type="ECO:0000313" key="2">
    <source>
        <dbReference type="EMBL" id="RAK16793.1"/>
    </source>
</evidence>
<proteinExistence type="predicted"/>
<gene>
    <name evidence="2" type="ORF">ATI53_101810</name>
</gene>
<accession>A0A327Y6V8</accession>
<reference evidence="2 3" key="1">
    <citation type="submission" date="2018-06" db="EMBL/GenBank/DDBJ databases">
        <title>Genomic Encyclopedia of Archaeal and Bacterial Type Strains, Phase II (KMG-II): from individual species to whole genera.</title>
        <authorList>
            <person name="Goeker M."/>
        </authorList>
    </citation>
    <scope>NUCLEOTIDE SEQUENCE [LARGE SCALE GENOMIC DNA]</scope>
    <source>
        <strain evidence="2 3">DSM 22011</strain>
    </source>
</reference>
<dbReference type="OrthoDB" id="7929489at2"/>
<evidence type="ECO:0000259" key="1">
    <source>
        <dbReference type="Pfam" id="PF07238"/>
    </source>
</evidence>
<comment type="caution">
    <text evidence="2">The sequence shown here is derived from an EMBL/GenBank/DDBJ whole genome shotgun (WGS) entry which is preliminary data.</text>
</comment>
<dbReference type="Gene3D" id="2.40.10.220">
    <property type="entry name" value="predicted glycosyltransferase like domains"/>
    <property type="match status" value="1"/>
</dbReference>
<keyword evidence="3" id="KW-1185">Reference proteome</keyword>
<organism evidence="2 3">
    <name type="scientific">Salipiger aestuarii</name>
    <dbReference type="NCBI Taxonomy" id="568098"/>
    <lineage>
        <taxon>Bacteria</taxon>
        <taxon>Pseudomonadati</taxon>
        <taxon>Pseudomonadota</taxon>
        <taxon>Alphaproteobacteria</taxon>
        <taxon>Rhodobacterales</taxon>
        <taxon>Roseobacteraceae</taxon>
        <taxon>Salipiger</taxon>
    </lineage>
</organism>
<evidence type="ECO:0000313" key="3">
    <source>
        <dbReference type="Proteomes" id="UP000249165"/>
    </source>
</evidence>
<protein>
    <submittedName>
        <fullName evidence="2">PilZ domain-containing protein</fullName>
    </submittedName>
</protein>
<name>A0A327Y6V8_9RHOB</name>
<dbReference type="SUPFAM" id="SSF141371">
    <property type="entry name" value="PilZ domain-like"/>
    <property type="match status" value="1"/>
</dbReference>
<dbReference type="Proteomes" id="UP000249165">
    <property type="component" value="Unassembled WGS sequence"/>
</dbReference>
<dbReference type="InterPro" id="IPR009875">
    <property type="entry name" value="PilZ_domain"/>
</dbReference>
<dbReference type="GO" id="GO:0035438">
    <property type="term" value="F:cyclic-di-GMP binding"/>
    <property type="evidence" value="ECO:0007669"/>
    <property type="project" value="InterPro"/>
</dbReference>